<dbReference type="PANTHER" id="PTHR47331:SF5">
    <property type="entry name" value="RIBONUCLEASE H"/>
    <property type="match status" value="1"/>
</dbReference>
<dbReference type="Proteomes" id="UP001152795">
    <property type="component" value="Unassembled WGS sequence"/>
</dbReference>
<evidence type="ECO:0000313" key="1">
    <source>
        <dbReference type="EMBL" id="CAB4004086.1"/>
    </source>
</evidence>
<dbReference type="AlphaFoldDB" id="A0A7D9E9P0"/>
<proteinExistence type="predicted"/>
<dbReference type="PANTHER" id="PTHR47331">
    <property type="entry name" value="PHD-TYPE DOMAIN-CONTAINING PROTEIN"/>
    <property type="match status" value="1"/>
</dbReference>
<dbReference type="OrthoDB" id="5965925at2759"/>
<sequence>MEVNHRIPIIQRKISDWAESAKADRSHADSATGSCILLSVPEINEAERTIVKVFQQKSFSQELEWTNSLVKISMKGSSIFKLKPFVKEGVLRVGRRLNRTDLSDDVKHQIILPARYRVTELIIEDFYLQNGHTGTQQTLAESRPYYGS</sequence>
<name>A0A7D9E9P0_PARCT</name>
<evidence type="ECO:0000313" key="2">
    <source>
        <dbReference type="Proteomes" id="UP001152795"/>
    </source>
</evidence>
<protein>
    <submittedName>
        <fullName evidence="1">Uncharacterized protein</fullName>
    </submittedName>
</protein>
<comment type="caution">
    <text evidence="1">The sequence shown here is derived from an EMBL/GenBank/DDBJ whole genome shotgun (WGS) entry which is preliminary data.</text>
</comment>
<organism evidence="1 2">
    <name type="scientific">Paramuricea clavata</name>
    <name type="common">Red gorgonian</name>
    <name type="synonym">Violescent sea-whip</name>
    <dbReference type="NCBI Taxonomy" id="317549"/>
    <lineage>
        <taxon>Eukaryota</taxon>
        <taxon>Metazoa</taxon>
        <taxon>Cnidaria</taxon>
        <taxon>Anthozoa</taxon>
        <taxon>Octocorallia</taxon>
        <taxon>Malacalcyonacea</taxon>
        <taxon>Plexauridae</taxon>
        <taxon>Paramuricea</taxon>
    </lineage>
</organism>
<keyword evidence="2" id="KW-1185">Reference proteome</keyword>
<dbReference type="EMBL" id="CACRXK020004805">
    <property type="protein sequence ID" value="CAB4004086.1"/>
    <property type="molecule type" value="Genomic_DNA"/>
</dbReference>
<gene>
    <name evidence="1" type="ORF">PACLA_8A044017</name>
</gene>
<reference evidence="1" key="1">
    <citation type="submission" date="2020-04" db="EMBL/GenBank/DDBJ databases">
        <authorList>
            <person name="Alioto T."/>
            <person name="Alioto T."/>
            <person name="Gomez Garrido J."/>
        </authorList>
    </citation>
    <scope>NUCLEOTIDE SEQUENCE</scope>
    <source>
        <strain evidence="1">A484AB</strain>
    </source>
</reference>
<accession>A0A7D9E9P0</accession>